<reference evidence="1 2" key="1">
    <citation type="journal article" date="2013" name="Science">
        <title>Pandoraviruses: amoeba viruses with genomes up to 2.5 Mb reaching that of parasitic eukaryotes.</title>
        <authorList>
            <person name="Philippe N."/>
            <person name="Legendre M."/>
            <person name="Doutre G."/>
            <person name="Coute Y."/>
            <person name="Poirot O."/>
            <person name="Lescot M."/>
            <person name="Arslan D."/>
            <person name="Seltzer V."/>
            <person name="Bertaux L."/>
            <person name="Bruley C."/>
            <person name="Garin J."/>
            <person name="Claverie J.M."/>
            <person name="Abergel C."/>
        </authorList>
    </citation>
    <scope>NUCLEOTIDE SEQUENCE [LARGE SCALE GENOMIC DNA]</scope>
    <source>
        <strain evidence="1">Melbourne</strain>
    </source>
</reference>
<accession>A0A291AU75</accession>
<dbReference type="EMBL" id="KC977570">
    <property type="protein sequence ID" value="ATE82572.1"/>
    <property type="molecule type" value="Genomic_DNA"/>
</dbReference>
<organism evidence="1 2">
    <name type="scientific">Pandoravirus dulcis</name>
    <dbReference type="NCBI Taxonomy" id="1349409"/>
    <lineage>
        <taxon>Viruses</taxon>
        <taxon>Pandoravirus</taxon>
    </lineage>
</organism>
<dbReference type="Proteomes" id="UP000201566">
    <property type="component" value="Segment"/>
</dbReference>
<evidence type="ECO:0000313" key="2">
    <source>
        <dbReference type="Proteomes" id="UP000201566"/>
    </source>
</evidence>
<proteinExistence type="predicted"/>
<sequence length="130" mass="13677">MCGTASSSGPRRMPMPGARARIKDARVCGARGNNSSKPPITTIDPSLFCSHDVDGSFHSLKTVQVDGAAVAITHARSSHDRTESYLFFFLRLDTAAGGPTGLSIPFFLSLKTLEKGFCGMGLAGGCLGHF</sequence>
<name>A0A291AU75_9VIRU</name>
<protein>
    <submittedName>
        <fullName evidence="1">Uncharacterized protein</fullName>
    </submittedName>
</protein>
<dbReference type="RefSeq" id="YP_009430281.1">
    <property type="nucleotide sequence ID" value="NC_021858.1"/>
</dbReference>
<dbReference type="KEGG" id="vg:34567957"/>
<evidence type="ECO:0000313" key="1">
    <source>
        <dbReference type="EMBL" id="ATE82572.1"/>
    </source>
</evidence>
<dbReference type="GeneID" id="34567957"/>
<gene>
    <name evidence="1" type="ORF">pdul_cds_952</name>
</gene>